<evidence type="ECO:0000256" key="5">
    <source>
        <dbReference type="ARBA" id="ARBA00022989"/>
    </source>
</evidence>
<evidence type="ECO:0000256" key="3">
    <source>
        <dbReference type="ARBA" id="ARBA00022729"/>
    </source>
</evidence>
<evidence type="ECO:0000256" key="9">
    <source>
        <dbReference type="SAM" id="Phobius"/>
    </source>
</evidence>
<dbReference type="PROSITE" id="PS51289">
    <property type="entry name" value="GLG1_C_RICH"/>
    <property type="match status" value="7"/>
</dbReference>
<organism evidence="11 12">
    <name type="scientific">Onchocerca flexuosa</name>
    <dbReference type="NCBI Taxonomy" id="387005"/>
    <lineage>
        <taxon>Eukaryota</taxon>
        <taxon>Metazoa</taxon>
        <taxon>Ecdysozoa</taxon>
        <taxon>Nematoda</taxon>
        <taxon>Chromadorea</taxon>
        <taxon>Rhabditida</taxon>
        <taxon>Spirurina</taxon>
        <taxon>Spiruromorpha</taxon>
        <taxon>Filarioidea</taxon>
        <taxon>Onchocercidae</taxon>
        <taxon>Onchocerca</taxon>
    </lineage>
</organism>
<dbReference type="Pfam" id="PF00839">
    <property type="entry name" value="Cys_rich_FGFR"/>
    <property type="match status" value="11"/>
</dbReference>
<evidence type="ECO:0000256" key="6">
    <source>
        <dbReference type="ARBA" id="ARBA00023136"/>
    </source>
</evidence>
<feature type="repeat" description="Cys-rich GLG1" evidence="8">
    <location>
        <begin position="522"/>
        <end position="594"/>
    </location>
</feature>
<feature type="repeat" description="Cys-rich GLG1" evidence="8">
    <location>
        <begin position="1052"/>
        <end position="1112"/>
    </location>
</feature>
<protein>
    <submittedName>
        <fullName evidence="11">Cysteine rich repeat-containing domain protein</fullName>
    </submittedName>
</protein>
<keyword evidence="4" id="KW-0677">Repeat</keyword>
<dbReference type="Proteomes" id="UP000242913">
    <property type="component" value="Unassembled WGS sequence"/>
</dbReference>
<evidence type="ECO:0000313" key="11">
    <source>
        <dbReference type="EMBL" id="OZC11832.1"/>
    </source>
</evidence>
<dbReference type="GO" id="GO:0000139">
    <property type="term" value="C:Golgi membrane"/>
    <property type="evidence" value="ECO:0007669"/>
    <property type="project" value="InterPro"/>
</dbReference>
<feature type="transmembrane region" description="Helical" evidence="9">
    <location>
        <begin position="1161"/>
        <end position="1183"/>
    </location>
</feature>
<keyword evidence="3 10" id="KW-0732">Signal</keyword>
<dbReference type="InterPro" id="IPR017873">
    <property type="entry name" value="Cys-rich_GLG1_repeat_euk"/>
</dbReference>
<reference evidence="11 12" key="1">
    <citation type="submission" date="2015-12" db="EMBL/GenBank/DDBJ databases">
        <title>Draft genome of the nematode, Onchocerca flexuosa.</title>
        <authorList>
            <person name="Mitreva M."/>
        </authorList>
    </citation>
    <scope>NUCLEOTIDE SEQUENCE [LARGE SCALE GENOMIC DNA]</scope>
    <source>
        <strain evidence="11">Red Deer</strain>
    </source>
</reference>
<keyword evidence="2 9" id="KW-0812">Transmembrane</keyword>
<evidence type="ECO:0000256" key="8">
    <source>
        <dbReference type="PROSITE-ProRule" id="PRU00622"/>
    </source>
</evidence>
<dbReference type="PANTHER" id="PTHR11884">
    <property type="entry name" value="SELECTIN LIGAND RELATED"/>
    <property type="match status" value="1"/>
</dbReference>
<proteinExistence type="predicted"/>
<dbReference type="AlphaFoldDB" id="A0A238C2Z0"/>
<dbReference type="InterPro" id="IPR039728">
    <property type="entry name" value="GLG1"/>
</dbReference>
<feature type="signal peptide" evidence="10">
    <location>
        <begin position="1"/>
        <end position="23"/>
    </location>
</feature>
<feature type="chain" id="PRO_5013371324" evidence="10">
    <location>
        <begin position="24"/>
        <end position="1193"/>
    </location>
</feature>
<comment type="subcellular location">
    <subcellularLocation>
        <location evidence="1">Membrane</location>
        <topology evidence="1">Single-pass type I membrane protein</topology>
    </subcellularLocation>
</comment>
<dbReference type="EMBL" id="KZ269979">
    <property type="protein sequence ID" value="OZC11832.1"/>
    <property type="molecule type" value="Genomic_DNA"/>
</dbReference>
<keyword evidence="12" id="KW-1185">Reference proteome</keyword>
<evidence type="ECO:0000256" key="4">
    <source>
        <dbReference type="ARBA" id="ARBA00022737"/>
    </source>
</evidence>
<dbReference type="GO" id="GO:0017134">
    <property type="term" value="F:fibroblast growth factor binding"/>
    <property type="evidence" value="ECO:0007669"/>
    <property type="project" value="TreeGrafter"/>
</dbReference>
<feature type="repeat" description="Cys-rich GLG1" evidence="8">
    <location>
        <begin position="395"/>
        <end position="457"/>
    </location>
</feature>
<keyword evidence="5 9" id="KW-1133">Transmembrane helix</keyword>
<keyword evidence="6 9" id="KW-0472">Membrane</keyword>
<feature type="repeat" description="Cys-rich GLG1" evidence="8">
    <location>
        <begin position="987"/>
        <end position="1051"/>
    </location>
</feature>
<gene>
    <name evidence="11" type="ORF">X798_01013</name>
</gene>
<feature type="repeat" description="Cys-rich GLG1" evidence="8">
    <location>
        <begin position="854"/>
        <end position="912"/>
    </location>
</feature>
<dbReference type="PANTHER" id="PTHR11884:SF1">
    <property type="entry name" value="GOLGI APPARATUS PROTEIN 1"/>
    <property type="match status" value="1"/>
</dbReference>
<dbReference type="InterPro" id="IPR001893">
    <property type="entry name" value="Cys-rich_GLG1_repeat"/>
</dbReference>
<feature type="repeat" description="Cys-rich GLG1" evidence="8">
    <location>
        <begin position="265"/>
        <end position="325"/>
    </location>
</feature>
<sequence length="1193" mass="136498">MNLLVQIFSIILLYIQRNPYVGAQKQQNPVDPQSNQQILPPQQIRPQAAISLQSAAQPLRQQLPVIPSSDQLELNTKHLTDYEECKEDIHKYCIRPGMELKSDMSVLECLQDVKLSETELLTAPCEHLVWNFKVNLTQDDHFRQASKLFCKDEMMTNSAMAQCAEKTEPGHALSCFIDFILNLPKESRCFQFLDRSARLAFSDFRVVGPFVAVCKNSIQRLQCGTLTPPSAHAKVRVPHSQGHTLECLISKMYQAQQKDPNAAPIVDEACQHEVMRIAELQTEDFHLDRPLYFACREDREKFCKTVQSGQGKVLECLLTHRTDPLMEPECSKLLAERANMMGQNYRLSHPLLSGCATELKEFSCAPSALFSGSPNFHLSWVLLCLENAAYANPGKMSEKCQHEVISHRKMMMSEFRLSPEVVLTCGREIDLFCSPKGDIEAEGRTLHCLLSHAQERNENQKLGPQCMQALQTVMKVADVGSNYKVDEVLYASCKTLIDGPCAMDAQSEANTLSCLMKHMDFDMPKDCEQRLLEVQYFISRDWTLDPELYSACHEDAVSKCSASANWHQQLNQQQGPDPGPMVLACLYRAAYNDQNPLKPECAASVRHALRTRAARVNLMPDIESSCREALSEYCSNDVKPMQEMRCLQEYFQQDKFKKKYSECSAAVSDYTKMMAKDTALNQALTKSCRPVISKYCQQYINEEIDHGDVLQCLLDNKGRPEMTSKCRSYVNHFELITLRDFKFDERFAQYCSNDIKKYCTEVSTDKAEIIRCLSTVMFEHKVLGTPDDLEKDCKKHLKAAYLHQEQVNFDDKSHMLDADPTLMKKCSQELDRLGCRQEKYFEDVVECLRLKYDELGLECKAVVFAREKIEAVDNQFDDELQQHCRTDINKYCYAEKGDRVLECLKNMKILRSLSSKCQKIVLERMREQAKDVRLNIGLLEACREEAEQYCPDDYKKINDPQYAKKTLEGVFIMCLRSQYADPLKSIRLNAKCKNEIANVILESEFDVRLDPQLYNACKNVISKHCSNEVIKRGGTFDSVLECLKADFRASVIRDADCARQVARRLQESLVDIHLDPVLHEACANDIQRLCYDVPPGQSRLVVCLLDSLKSENVKLSPTCRDKLTERNNLWNKAYKEQQIVLPESLAEMVNIVVNHPQRNSLLTWFGAFVLILFFIGCCCGRATKRIKRELKNR</sequence>
<name>A0A238C2Z0_9BILA</name>
<dbReference type="OrthoDB" id="2015434at2759"/>
<keyword evidence="7" id="KW-0325">Glycoprotein</keyword>
<evidence type="ECO:0000256" key="2">
    <source>
        <dbReference type="ARBA" id="ARBA00022692"/>
    </source>
</evidence>
<evidence type="ECO:0000313" key="12">
    <source>
        <dbReference type="Proteomes" id="UP000242913"/>
    </source>
</evidence>
<accession>A0A238C2Z0</accession>
<feature type="repeat" description="Cys-rich GLG1" evidence="8">
    <location>
        <begin position="721"/>
        <end position="781"/>
    </location>
</feature>
<evidence type="ECO:0000256" key="7">
    <source>
        <dbReference type="ARBA" id="ARBA00023180"/>
    </source>
</evidence>
<evidence type="ECO:0000256" key="1">
    <source>
        <dbReference type="ARBA" id="ARBA00004479"/>
    </source>
</evidence>
<evidence type="ECO:0000256" key="10">
    <source>
        <dbReference type="SAM" id="SignalP"/>
    </source>
</evidence>